<protein>
    <submittedName>
        <fullName evidence="1">Uncharacterized protein</fullName>
    </submittedName>
</protein>
<name>A0ACA6AVP9_EHRCJ</name>
<organism evidence="1 2">
    <name type="scientific">Ehrlichia canis (strain Jake)</name>
    <dbReference type="NCBI Taxonomy" id="269484"/>
    <lineage>
        <taxon>Bacteria</taxon>
        <taxon>Pseudomonadati</taxon>
        <taxon>Pseudomonadota</taxon>
        <taxon>Alphaproteobacteria</taxon>
        <taxon>Rickettsiales</taxon>
        <taxon>Anaplasmataceae</taxon>
        <taxon>Ehrlichia</taxon>
    </lineage>
</organism>
<sequence length="200" mass="22000">MNNKTVDNILKAINALLFLFCVIIPIVLAICELSNLSVPSFMYKIDMFVIMVTTLAMYIVSFIDRDYVKLSYRQVDKKSKQIIFHSIGTAIIAAGILLPLGLTCYDIYSIVTGNGVNIAVGYQIAAYSMLALYAMSTVIFLVCGVDIVAQQVVSCTRQNVNDSECESLIASDANGYDEVNCNVESVIIDDCSNECVKNDR</sequence>
<accession>A0ACA6AVP9</accession>
<dbReference type="EMBL" id="CP000107">
    <property type="protein sequence ID" value="AAZ68458.1"/>
    <property type="molecule type" value="Genomic_DNA"/>
</dbReference>
<proteinExistence type="predicted"/>
<evidence type="ECO:0000313" key="2">
    <source>
        <dbReference type="Proteomes" id="UP000000435"/>
    </source>
</evidence>
<reference evidence="2" key="1">
    <citation type="journal article" date="2006" name="J. Bacteriol.">
        <title>The genome of the obligately intracellular bacterium Ehrlichia canis reveals themes of complex membrane structure and immune evasion strategies.</title>
        <authorList>
            <person name="Mavromatis K."/>
            <person name="Doyle C.K."/>
            <person name="Lykidis A."/>
            <person name="Ivanova N."/>
            <person name="Francino M.P."/>
            <person name="Chain P."/>
            <person name="Shin M."/>
            <person name="Malfatti S."/>
            <person name="Larimer F."/>
            <person name="Copeland A."/>
            <person name="Detter J.C."/>
            <person name="Land M."/>
            <person name="Richardson P.M."/>
            <person name="Yu X.J."/>
            <person name="Walker D.H."/>
            <person name="McBride J.W."/>
            <person name="Kyrpides N.C."/>
        </authorList>
    </citation>
    <scope>NUCLEOTIDE SEQUENCE [LARGE SCALE GENOMIC DNA]</scope>
    <source>
        <strain evidence="2">Jake</strain>
    </source>
</reference>
<gene>
    <name evidence="1" type="ordered locus">Ecaj_0415</name>
</gene>
<evidence type="ECO:0000313" key="1">
    <source>
        <dbReference type="EMBL" id="AAZ68458.1"/>
    </source>
</evidence>
<keyword evidence="2" id="KW-1185">Reference proteome</keyword>
<dbReference type="Proteomes" id="UP000000435">
    <property type="component" value="Chromosome"/>
</dbReference>